<evidence type="ECO:0000256" key="5">
    <source>
        <dbReference type="ARBA" id="ARBA00023242"/>
    </source>
</evidence>
<evidence type="ECO:0000256" key="2">
    <source>
        <dbReference type="ARBA" id="ARBA00010991"/>
    </source>
</evidence>
<reference evidence="6" key="1">
    <citation type="submission" date="2014-05" db="EMBL/GenBank/DDBJ databases">
        <title>The transcriptome of the halophilic microalga Tetraselmis sp. GSL018 isolated from the Great Salt Lake, Utah.</title>
        <authorList>
            <person name="Jinkerson R.E."/>
            <person name="D'Adamo S."/>
            <person name="Posewitz M.C."/>
        </authorList>
    </citation>
    <scope>NUCLEOTIDE SEQUENCE</scope>
    <source>
        <strain evidence="6">GSL018</strain>
    </source>
</reference>
<comment type="similarity">
    <text evidence="2">Belongs to the rad1 family.</text>
</comment>
<proteinExistence type="inferred from homology"/>
<dbReference type="GO" id="GO:0030896">
    <property type="term" value="C:checkpoint clamp complex"/>
    <property type="evidence" value="ECO:0007669"/>
    <property type="project" value="TreeGrafter"/>
</dbReference>
<dbReference type="GO" id="GO:0006281">
    <property type="term" value="P:DNA repair"/>
    <property type="evidence" value="ECO:0007669"/>
    <property type="project" value="UniProtKB-KW"/>
</dbReference>
<keyword evidence="5" id="KW-0539">Nucleus</keyword>
<dbReference type="PANTHER" id="PTHR10870">
    <property type="entry name" value="CELL CYCLE CHECKPOINT PROTEIN RAD1"/>
    <property type="match status" value="1"/>
</dbReference>
<dbReference type="Gene3D" id="3.70.10.10">
    <property type="match status" value="1"/>
</dbReference>
<dbReference type="InterPro" id="IPR003021">
    <property type="entry name" value="Rad1_Rec1_Rad17"/>
</dbReference>
<keyword evidence="3" id="KW-0227">DNA damage</keyword>
<accession>A0A061RMB4</accession>
<comment type="subcellular location">
    <subcellularLocation>
        <location evidence="1">Nucleus</location>
    </subcellularLocation>
</comment>
<gene>
    <name evidence="6" type="primary">RAD17</name>
    <name evidence="6" type="ORF">TSPGSL018_29736</name>
</gene>
<sequence>MSTISNTSGTPVQLQISSARALVSVLQSIRSRAGTKQQICSLLAGSDGLTFRWEEDAKGMQAAVFLRPEVFTKFFCEDPRRVVGLSLSVLMDTLAVFCSSAGELEIRYPGKDMELLLEARERLGGGAEISSYARIRTQEPPAMRELGDYWEEPSSYFLGPGQLFKEVVEDLEWSGGSVRLRMQRQPPELAFRSAAGGGATGNGTLRVGLPVAAPGFHCAGAEADHVYPLKRLQAAFANLP</sequence>
<name>A0A061RMB4_9CHLO</name>
<evidence type="ECO:0000256" key="4">
    <source>
        <dbReference type="ARBA" id="ARBA00023204"/>
    </source>
</evidence>
<dbReference type="EMBL" id="GBEZ01012823">
    <property type="protein sequence ID" value="JAC73103.1"/>
    <property type="molecule type" value="Transcribed_RNA"/>
</dbReference>
<evidence type="ECO:0000256" key="3">
    <source>
        <dbReference type="ARBA" id="ARBA00022763"/>
    </source>
</evidence>
<evidence type="ECO:0000256" key="1">
    <source>
        <dbReference type="ARBA" id="ARBA00004123"/>
    </source>
</evidence>
<evidence type="ECO:0000313" key="6">
    <source>
        <dbReference type="EMBL" id="JAC73103.1"/>
    </source>
</evidence>
<keyword evidence="4" id="KW-0234">DNA repair</keyword>
<dbReference type="PANTHER" id="PTHR10870:SF0">
    <property type="entry name" value="CELL CYCLE CHECKPOINT PROTEIN RAD1"/>
    <property type="match status" value="1"/>
</dbReference>
<dbReference type="GO" id="GO:0000077">
    <property type="term" value="P:DNA damage checkpoint signaling"/>
    <property type="evidence" value="ECO:0007669"/>
    <property type="project" value="InterPro"/>
</dbReference>
<dbReference type="Pfam" id="PF02144">
    <property type="entry name" value="Rad1"/>
    <property type="match status" value="1"/>
</dbReference>
<dbReference type="AlphaFoldDB" id="A0A061RMB4"/>
<organism evidence="6">
    <name type="scientific">Tetraselmis sp. GSL018</name>
    <dbReference type="NCBI Taxonomy" id="582737"/>
    <lineage>
        <taxon>Eukaryota</taxon>
        <taxon>Viridiplantae</taxon>
        <taxon>Chlorophyta</taxon>
        <taxon>core chlorophytes</taxon>
        <taxon>Chlorodendrophyceae</taxon>
        <taxon>Chlorodendrales</taxon>
        <taxon>Chlorodendraceae</taxon>
        <taxon>Tetraselmis</taxon>
    </lineage>
</organism>
<protein>
    <submittedName>
        <fullName evidence="6">Cell cycle checkpoint protein</fullName>
    </submittedName>
</protein>
<feature type="non-terminal residue" evidence="6">
    <location>
        <position position="240"/>
    </location>
</feature>